<keyword evidence="1" id="KW-0808">Transferase</keyword>
<dbReference type="RefSeq" id="XP_009040795.1">
    <property type="nucleotide sequence ID" value="XM_009042547.1"/>
</dbReference>
<evidence type="ECO:0000256" key="5">
    <source>
        <dbReference type="ARBA" id="ARBA00038035"/>
    </source>
</evidence>
<feature type="binding site" evidence="10">
    <location>
        <position position="65"/>
    </location>
    <ligand>
        <name>ATP</name>
        <dbReference type="ChEBI" id="CHEBI:30616"/>
    </ligand>
</feature>
<evidence type="ECO:0000256" key="1">
    <source>
        <dbReference type="ARBA" id="ARBA00022679"/>
    </source>
</evidence>
<dbReference type="AlphaFoldDB" id="F0YK22"/>
<evidence type="ECO:0000256" key="7">
    <source>
        <dbReference type="ARBA" id="ARBA00049014"/>
    </source>
</evidence>
<name>F0YK22_AURAN</name>
<dbReference type="KEGG" id="aaf:AURANDRAFT_38965"/>
<evidence type="ECO:0000256" key="8">
    <source>
        <dbReference type="ARBA" id="ARBA00049299"/>
    </source>
</evidence>
<dbReference type="eggNOG" id="KOG0581">
    <property type="taxonomic scope" value="Eukaryota"/>
</dbReference>
<dbReference type="PANTHER" id="PTHR48013:SF9">
    <property type="entry name" value="DUAL SPECIFICITY MITOGEN-ACTIVATED PROTEIN KINASE KINASE 5"/>
    <property type="match status" value="1"/>
</dbReference>
<dbReference type="OrthoDB" id="10252354at2759"/>
<dbReference type="InParanoid" id="F0YK22"/>
<dbReference type="CDD" id="cd06623">
    <property type="entry name" value="PKc_MAPKK_plant_like"/>
    <property type="match status" value="1"/>
</dbReference>
<dbReference type="GO" id="GO:0005524">
    <property type="term" value="F:ATP binding"/>
    <property type="evidence" value="ECO:0007669"/>
    <property type="project" value="UniProtKB-UniRule"/>
</dbReference>
<dbReference type="Gene3D" id="3.30.200.20">
    <property type="entry name" value="Phosphorylase Kinase, domain 1"/>
    <property type="match status" value="1"/>
</dbReference>
<dbReference type="Gene3D" id="1.10.510.10">
    <property type="entry name" value="Transferase(Phosphotransferase) domain 1"/>
    <property type="match status" value="1"/>
</dbReference>
<keyword evidence="13" id="KW-1185">Reference proteome</keyword>
<dbReference type="InterPro" id="IPR000719">
    <property type="entry name" value="Prot_kinase_dom"/>
</dbReference>
<organism evidence="13">
    <name type="scientific">Aureococcus anophagefferens</name>
    <name type="common">Harmful bloom alga</name>
    <dbReference type="NCBI Taxonomy" id="44056"/>
    <lineage>
        <taxon>Eukaryota</taxon>
        <taxon>Sar</taxon>
        <taxon>Stramenopiles</taxon>
        <taxon>Ochrophyta</taxon>
        <taxon>Pelagophyceae</taxon>
        <taxon>Pelagomonadales</taxon>
        <taxon>Pelagomonadaceae</taxon>
        <taxon>Aureococcus</taxon>
    </lineage>
</organism>
<evidence type="ECO:0000256" key="9">
    <source>
        <dbReference type="ARBA" id="ARBA00051693"/>
    </source>
</evidence>
<reference evidence="12 13" key="1">
    <citation type="journal article" date="2011" name="Proc. Natl. Acad. Sci. U.S.A.">
        <title>Niche of harmful alga Aureococcus anophagefferens revealed through ecogenomics.</title>
        <authorList>
            <person name="Gobler C.J."/>
            <person name="Berry D.L."/>
            <person name="Dyhrman S.T."/>
            <person name="Wilhelm S.W."/>
            <person name="Salamov A."/>
            <person name="Lobanov A.V."/>
            <person name="Zhang Y."/>
            <person name="Collier J.L."/>
            <person name="Wurch L.L."/>
            <person name="Kustka A.B."/>
            <person name="Dill B.D."/>
            <person name="Shah M."/>
            <person name="VerBerkmoes N.C."/>
            <person name="Kuo A."/>
            <person name="Terry A."/>
            <person name="Pangilinan J."/>
            <person name="Lindquist E.A."/>
            <person name="Lucas S."/>
            <person name="Paulsen I.T."/>
            <person name="Hattenrath-Lehmann T.K."/>
            <person name="Talmage S.C."/>
            <person name="Walker E.A."/>
            <person name="Koch F."/>
            <person name="Burson A.M."/>
            <person name="Marcoval M.A."/>
            <person name="Tang Y.Z."/>
            <person name="Lecleir G.R."/>
            <person name="Coyne K.J."/>
            <person name="Berg G.M."/>
            <person name="Bertrand E.M."/>
            <person name="Saito M.A."/>
            <person name="Gladyshev V.N."/>
            <person name="Grigoriev I.V."/>
        </authorList>
    </citation>
    <scope>NUCLEOTIDE SEQUENCE [LARGE SCALE GENOMIC DNA]</scope>
    <source>
        <strain evidence="13">CCMP 1984</strain>
    </source>
</reference>
<dbReference type="SUPFAM" id="SSF56112">
    <property type="entry name" value="Protein kinase-like (PK-like)"/>
    <property type="match status" value="1"/>
</dbReference>
<evidence type="ECO:0000313" key="13">
    <source>
        <dbReference type="Proteomes" id="UP000002729"/>
    </source>
</evidence>
<keyword evidence="4 10" id="KW-0067">ATP-binding</keyword>
<evidence type="ECO:0000256" key="2">
    <source>
        <dbReference type="ARBA" id="ARBA00022741"/>
    </source>
</evidence>
<protein>
    <recommendedName>
        <fullName evidence="6">mitogen-activated protein kinase kinase</fullName>
        <ecNumber evidence="6">2.7.12.2</ecNumber>
    </recommendedName>
</protein>
<keyword evidence="2 10" id="KW-0547">Nucleotide-binding</keyword>
<dbReference type="EMBL" id="GL833150">
    <property type="protein sequence ID" value="EGB04543.1"/>
    <property type="molecule type" value="Genomic_DNA"/>
</dbReference>
<comment type="catalytic activity">
    <reaction evidence="7">
        <text>L-seryl-[protein] + ATP = O-phospho-L-seryl-[protein] + ADP + H(+)</text>
        <dbReference type="Rhea" id="RHEA:17989"/>
        <dbReference type="Rhea" id="RHEA-COMP:9863"/>
        <dbReference type="Rhea" id="RHEA-COMP:11604"/>
        <dbReference type="ChEBI" id="CHEBI:15378"/>
        <dbReference type="ChEBI" id="CHEBI:29999"/>
        <dbReference type="ChEBI" id="CHEBI:30616"/>
        <dbReference type="ChEBI" id="CHEBI:83421"/>
        <dbReference type="ChEBI" id="CHEBI:456216"/>
        <dbReference type="EC" id="2.7.12.2"/>
    </reaction>
</comment>
<dbReference type="InterPro" id="IPR011009">
    <property type="entry name" value="Kinase-like_dom_sf"/>
</dbReference>
<evidence type="ECO:0000259" key="11">
    <source>
        <dbReference type="PROSITE" id="PS50011"/>
    </source>
</evidence>
<comment type="similarity">
    <text evidence="5">Belongs to the protein kinase superfamily. STE Ser/Thr protein kinase family. MAP kinase kinase subfamily.</text>
</comment>
<comment type="catalytic activity">
    <reaction evidence="9">
        <text>L-tyrosyl-[protein] + ATP = O-phospho-L-tyrosyl-[protein] + ADP + H(+)</text>
        <dbReference type="Rhea" id="RHEA:10596"/>
        <dbReference type="Rhea" id="RHEA-COMP:10136"/>
        <dbReference type="Rhea" id="RHEA-COMP:20101"/>
        <dbReference type="ChEBI" id="CHEBI:15378"/>
        <dbReference type="ChEBI" id="CHEBI:30616"/>
        <dbReference type="ChEBI" id="CHEBI:46858"/>
        <dbReference type="ChEBI" id="CHEBI:61978"/>
        <dbReference type="ChEBI" id="CHEBI:456216"/>
        <dbReference type="EC" id="2.7.12.2"/>
    </reaction>
</comment>
<keyword evidence="3" id="KW-0418">Kinase</keyword>
<accession>F0YK22</accession>
<gene>
    <name evidence="12" type="ORF">AURANDRAFT_38965</name>
</gene>
<comment type="catalytic activity">
    <reaction evidence="8">
        <text>L-threonyl-[protein] + ATP = O-phospho-L-threonyl-[protein] + ADP + H(+)</text>
        <dbReference type="Rhea" id="RHEA:46608"/>
        <dbReference type="Rhea" id="RHEA-COMP:11060"/>
        <dbReference type="Rhea" id="RHEA-COMP:11605"/>
        <dbReference type="ChEBI" id="CHEBI:15378"/>
        <dbReference type="ChEBI" id="CHEBI:30013"/>
        <dbReference type="ChEBI" id="CHEBI:30616"/>
        <dbReference type="ChEBI" id="CHEBI:61977"/>
        <dbReference type="ChEBI" id="CHEBI:456216"/>
        <dbReference type="EC" id="2.7.12.2"/>
    </reaction>
</comment>
<evidence type="ECO:0000313" key="12">
    <source>
        <dbReference type="EMBL" id="EGB04543.1"/>
    </source>
</evidence>
<dbReference type="EC" id="2.7.12.2" evidence="6"/>
<dbReference type="PROSITE" id="PS00107">
    <property type="entry name" value="PROTEIN_KINASE_ATP"/>
    <property type="match status" value="1"/>
</dbReference>
<dbReference type="GO" id="GO:0004708">
    <property type="term" value="F:MAP kinase kinase activity"/>
    <property type="evidence" value="ECO:0007669"/>
    <property type="project" value="UniProtKB-EC"/>
</dbReference>
<proteinExistence type="inferred from homology"/>
<dbReference type="SMART" id="SM00220">
    <property type="entry name" value="S_TKc"/>
    <property type="match status" value="1"/>
</dbReference>
<sequence>MRIDAEGVSMRTESKTHVTSKDKLGDKLVYEDLQIGHVIGQGSSSVVLEATYTCVRRGPLTIALKVINMFERSKRDQLIREIKSLYDCECPAIIGFYGAFYREGAISIALEFMNGGSLANVVSQVGALPEEALAHISFQILYGLAYLKKQKRVHRDIKPSNLLINSNGEVKVTDFGVSATLGNSIAMCGTFVGTFKYMSPERICSAPYSFASDIWSTGLVLLECAMGIYPYPEENTCIGMAQTILEANSPTPPVGSSLEFVDFITQCLHKEPSKRLPAEILLAAPWLQRRGAVSRRSSVAALKVWIDGGGGR</sequence>
<dbReference type="Proteomes" id="UP000002729">
    <property type="component" value="Unassembled WGS sequence"/>
</dbReference>
<dbReference type="Pfam" id="PF00069">
    <property type="entry name" value="Pkinase"/>
    <property type="match status" value="1"/>
</dbReference>
<dbReference type="InterPro" id="IPR017441">
    <property type="entry name" value="Protein_kinase_ATP_BS"/>
</dbReference>
<evidence type="ECO:0000256" key="3">
    <source>
        <dbReference type="ARBA" id="ARBA00022777"/>
    </source>
</evidence>
<dbReference type="PANTHER" id="PTHR48013">
    <property type="entry name" value="DUAL SPECIFICITY MITOGEN-ACTIVATED PROTEIN KINASE KINASE 5-RELATED"/>
    <property type="match status" value="1"/>
</dbReference>
<feature type="domain" description="Protein kinase" evidence="11">
    <location>
        <begin position="33"/>
        <end position="287"/>
    </location>
</feature>
<dbReference type="OMA" id="VGTMYFM"/>
<evidence type="ECO:0000256" key="10">
    <source>
        <dbReference type="PROSITE-ProRule" id="PRU10141"/>
    </source>
</evidence>
<evidence type="ECO:0000256" key="4">
    <source>
        <dbReference type="ARBA" id="ARBA00022840"/>
    </source>
</evidence>
<dbReference type="GeneID" id="20221926"/>
<dbReference type="PROSITE" id="PS50011">
    <property type="entry name" value="PROTEIN_KINASE_DOM"/>
    <property type="match status" value="1"/>
</dbReference>
<evidence type="ECO:0000256" key="6">
    <source>
        <dbReference type="ARBA" id="ARBA00038999"/>
    </source>
</evidence>